<keyword evidence="3" id="KW-1185">Reference proteome</keyword>
<keyword evidence="1" id="KW-1133">Transmembrane helix</keyword>
<keyword evidence="1" id="KW-0472">Membrane</keyword>
<dbReference type="RefSeq" id="WP_004024786.1">
    <property type="nucleotide sequence ID" value="NZ_AWQU01000083.1"/>
</dbReference>
<name>A0A084U387_MALIO</name>
<feature type="transmembrane region" description="Helical" evidence="1">
    <location>
        <begin position="289"/>
        <end position="310"/>
    </location>
</feature>
<proteinExistence type="predicted"/>
<organism evidence="2 3">
    <name type="scientific">Malacoplasma iowae DK-CPA</name>
    <dbReference type="NCBI Taxonomy" id="1394179"/>
    <lineage>
        <taxon>Bacteria</taxon>
        <taxon>Bacillati</taxon>
        <taxon>Mycoplasmatota</taxon>
        <taxon>Mycoplasmoidales</taxon>
        <taxon>Mycoplasmoidaceae</taxon>
        <taxon>Malacoplasma</taxon>
    </lineage>
</organism>
<keyword evidence="1" id="KW-0812">Transmembrane</keyword>
<gene>
    <name evidence="2" type="ORF">P271_256</name>
</gene>
<feature type="transmembrane region" description="Helical" evidence="1">
    <location>
        <begin position="95"/>
        <end position="120"/>
    </location>
</feature>
<accession>A0A084U387</accession>
<feature type="transmembrane region" description="Helical" evidence="1">
    <location>
        <begin position="50"/>
        <end position="69"/>
    </location>
</feature>
<dbReference type="GeneID" id="96866959"/>
<evidence type="ECO:0000256" key="1">
    <source>
        <dbReference type="SAM" id="Phobius"/>
    </source>
</evidence>
<reference evidence="2 3" key="1">
    <citation type="journal article" date="2014" name="PLoS ONE">
        <title>Reduction of Hydrogen Peroxide Accumulation and Toxicity by a Catalase from Mycoplasma iowae.</title>
        <authorList>
            <person name="Pritchard R.E."/>
            <person name="Prassinos A.J."/>
            <person name="Osborne J.D."/>
            <person name="Raviv Z."/>
            <person name="Balish M.F."/>
        </authorList>
    </citation>
    <scope>NUCLEOTIDE SEQUENCE [LARGE SCALE GENOMIC DNA]</scope>
    <source>
        <strain evidence="2 3">DK-CPA</strain>
    </source>
</reference>
<feature type="transmembrane region" description="Helical" evidence="1">
    <location>
        <begin position="224"/>
        <end position="245"/>
    </location>
</feature>
<protein>
    <submittedName>
        <fullName evidence="2">Putative divalent heavy-metal cation transporter</fullName>
    </submittedName>
</protein>
<feature type="transmembrane region" description="Helical" evidence="1">
    <location>
        <begin position="159"/>
        <end position="181"/>
    </location>
</feature>
<comment type="caution">
    <text evidence="2">The sequence shown here is derived from an EMBL/GenBank/DDBJ whole genome shotgun (WGS) entry which is preliminary data.</text>
</comment>
<evidence type="ECO:0000313" key="2">
    <source>
        <dbReference type="EMBL" id="KFB07423.1"/>
    </source>
</evidence>
<dbReference type="Proteomes" id="UP000028523">
    <property type="component" value="Unassembled WGS sequence"/>
</dbReference>
<dbReference type="EMBL" id="AWQU01000083">
    <property type="protein sequence ID" value="KFB07423.1"/>
    <property type="molecule type" value="Genomic_DNA"/>
</dbReference>
<evidence type="ECO:0000313" key="3">
    <source>
        <dbReference type="Proteomes" id="UP000028523"/>
    </source>
</evidence>
<feature type="transmembrane region" description="Helical" evidence="1">
    <location>
        <begin position="15"/>
        <end position="38"/>
    </location>
</feature>
<feature type="transmembrane region" description="Helical" evidence="1">
    <location>
        <begin position="251"/>
        <end position="277"/>
    </location>
</feature>
<sequence>MLIFGQKMDNINLAIFINLLIYSGLLLALPIIFTLIISKFKPKLSKVGTFYLYAFSSAILLMVGTVGLIGEGIEGFREFIETNQTITSLNSAYKILIAIFSVAGASFLGLLFVIGLRYLFVKRFGELHINHSFHQHNDHIFNENEIDVIHQQSNTKKQALLVIILLLTHRTIDGFILGSSVAHITNESTKLNIGLLVIFNIHIILEVIIVYYRQIQYGEKKKKAVLYTILTLVMIVPIMFVGAFINKYLQAIGWFLPLVSISGGSILSFVSVIELAPEFIHFKKTETKTWYKILAFFALGIVLSVTLIILDAH</sequence>
<feature type="transmembrane region" description="Helical" evidence="1">
    <location>
        <begin position="193"/>
        <end position="212"/>
    </location>
</feature>
<dbReference type="AlphaFoldDB" id="A0A084U387"/>